<evidence type="ECO:0000256" key="3">
    <source>
        <dbReference type="ARBA" id="ARBA00022475"/>
    </source>
</evidence>
<comment type="similarity">
    <text evidence="7">Belongs to the binding-protein-dependent transport system permease family.</text>
</comment>
<evidence type="ECO:0000256" key="6">
    <source>
        <dbReference type="ARBA" id="ARBA00023136"/>
    </source>
</evidence>
<comment type="caution">
    <text evidence="9">The sequence shown here is derived from an EMBL/GenBank/DDBJ whole genome shotgun (WGS) entry which is preliminary data.</text>
</comment>
<dbReference type="PANTHER" id="PTHR30465">
    <property type="entry name" value="INNER MEMBRANE ABC TRANSPORTER"/>
    <property type="match status" value="1"/>
</dbReference>
<reference evidence="9" key="2">
    <citation type="submission" date="2021-09" db="EMBL/GenBank/DDBJ databases">
        <authorList>
            <person name="Gilroy R."/>
        </authorList>
    </citation>
    <scope>NUCLEOTIDE SEQUENCE</scope>
    <source>
        <strain evidence="9">CHK171-7178</strain>
    </source>
</reference>
<dbReference type="Pfam" id="PF00528">
    <property type="entry name" value="BPD_transp_1"/>
    <property type="match status" value="1"/>
</dbReference>
<dbReference type="EMBL" id="DYWT01000209">
    <property type="protein sequence ID" value="HJF32671.1"/>
    <property type="molecule type" value="Genomic_DNA"/>
</dbReference>
<dbReference type="GO" id="GO:0005886">
    <property type="term" value="C:plasma membrane"/>
    <property type="evidence" value="ECO:0007669"/>
    <property type="project" value="UniProtKB-SubCell"/>
</dbReference>
<keyword evidence="4 7" id="KW-0812">Transmembrane</keyword>
<dbReference type="InterPro" id="IPR035906">
    <property type="entry name" value="MetI-like_sf"/>
</dbReference>
<keyword evidence="6 7" id="KW-0472">Membrane</keyword>
<dbReference type="Gene3D" id="1.10.3720.10">
    <property type="entry name" value="MetI-like"/>
    <property type="match status" value="1"/>
</dbReference>
<proteinExistence type="inferred from homology"/>
<feature type="transmembrane region" description="Helical" evidence="7">
    <location>
        <begin position="98"/>
        <end position="121"/>
    </location>
</feature>
<dbReference type="CDD" id="cd06261">
    <property type="entry name" value="TM_PBP2"/>
    <property type="match status" value="1"/>
</dbReference>
<feature type="transmembrane region" description="Helical" evidence="7">
    <location>
        <begin position="9"/>
        <end position="30"/>
    </location>
</feature>
<keyword evidence="5 7" id="KW-1133">Transmembrane helix</keyword>
<gene>
    <name evidence="9" type="ORF">K8V56_12980</name>
</gene>
<reference evidence="9" key="1">
    <citation type="journal article" date="2021" name="PeerJ">
        <title>Extensive microbial diversity within the chicken gut microbiome revealed by metagenomics and culture.</title>
        <authorList>
            <person name="Gilroy R."/>
            <person name="Ravi A."/>
            <person name="Getino M."/>
            <person name="Pursley I."/>
            <person name="Horton D.L."/>
            <person name="Alikhan N.F."/>
            <person name="Baker D."/>
            <person name="Gharbi K."/>
            <person name="Hall N."/>
            <person name="Watson M."/>
            <person name="Adriaenssens E.M."/>
            <person name="Foster-Nyarko E."/>
            <person name="Jarju S."/>
            <person name="Secka A."/>
            <person name="Antonio M."/>
            <person name="Oren A."/>
            <person name="Chaudhuri R.R."/>
            <person name="La Ragione R."/>
            <person name="Hildebrand F."/>
            <person name="Pallen M.J."/>
        </authorList>
    </citation>
    <scope>NUCLEOTIDE SEQUENCE</scope>
    <source>
        <strain evidence="9">CHK171-7178</strain>
    </source>
</reference>
<dbReference type="Pfam" id="PF19300">
    <property type="entry name" value="BPD_transp_1_N"/>
    <property type="match status" value="1"/>
</dbReference>
<accession>A0A921G2I0</accession>
<dbReference type="InterPro" id="IPR000515">
    <property type="entry name" value="MetI-like"/>
</dbReference>
<keyword evidence="3" id="KW-1003">Cell membrane</keyword>
<evidence type="ECO:0000313" key="10">
    <source>
        <dbReference type="Proteomes" id="UP000698173"/>
    </source>
</evidence>
<dbReference type="Proteomes" id="UP000698173">
    <property type="component" value="Unassembled WGS sequence"/>
</dbReference>
<evidence type="ECO:0000313" key="9">
    <source>
        <dbReference type="EMBL" id="HJF32671.1"/>
    </source>
</evidence>
<feature type="transmembrane region" description="Helical" evidence="7">
    <location>
        <begin position="272"/>
        <end position="298"/>
    </location>
</feature>
<keyword evidence="2 7" id="KW-0813">Transport</keyword>
<evidence type="ECO:0000259" key="8">
    <source>
        <dbReference type="PROSITE" id="PS50928"/>
    </source>
</evidence>
<feature type="transmembrane region" description="Helical" evidence="7">
    <location>
        <begin position="133"/>
        <end position="154"/>
    </location>
</feature>
<evidence type="ECO:0000256" key="1">
    <source>
        <dbReference type="ARBA" id="ARBA00004651"/>
    </source>
</evidence>
<evidence type="ECO:0000256" key="7">
    <source>
        <dbReference type="RuleBase" id="RU363032"/>
    </source>
</evidence>
<protein>
    <submittedName>
        <fullName evidence="9">ABC transporter permease</fullName>
    </submittedName>
</protein>
<organism evidence="9 10">
    <name type="scientific">Sporosarcina psychrophila</name>
    <name type="common">Bacillus psychrophilus</name>
    <dbReference type="NCBI Taxonomy" id="1476"/>
    <lineage>
        <taxon>Bacteria</taxon>
        <taxon>Bacillati</taxon>
        <taxon>Bacillota</taxon>
        <taxon>Bacilli</taxon>
        <taxon>Bacillales</taxon>
        <taxon>Caryophanaceae</taxon>
        <taxon>Sporosarcina</taxon>
    </lineage>
</organism>
<evidence type="ECO:0000256" key="5">
    <source>
        <dbReference type="ARBA" id="ARBA00022989"/>
    </source>
</evidence>
<comment type="subcellular location">
    <subcellularLocation>
        <location evidence="1 7">Cell membrane</location>
        <topology evidence="1 7">Multi-pass membrane protein</topology>
    </subcellularLocation>
</comment>
<dbReference type="GO" id="GO:0055085">
    <property type="term" value="P:transmembrane transport"/>
    <property type="evidence" value="ECO:0007669"/>
    <property type="project" value="InterPro"/>
</dbReference>
<sequence>MARYLIKRIAYIFLSLFFIVTITFALMQLAPGGPFTSERKTSPAIEAQMKEAYGLNDPMHEQYFKYLINAAKLDFGPSFKYEGQEVTDIIKRSFPYSLILGLEAIFIALALGVLFGVIAAIRHNKMGDYTVMVIAILGISVPSFIMATVLQYIFSIQLEALPIARFESFAHTILPAIALATTPLAFIARLMRSSMLEVLNADYIKTAKSKGLSERVVIYRHALRNAILPVVSYLGPLVAGILTGSFIIEKIFAIPGLGNEFVVSITNRDYTVIMGTTVFFSALLLVSILIVDLVYGLIDPRIKVTGKGANFQ</sequence>
<evidence type="ECO:0000256" key="2">
    <source>
        <dbReference type="ARBA" id="ARBA00022448"/>
    </source>
</evidence>
<evidence type="ECO:0000256" key="4">
    <source>
        <dbReference type="ARBA" id="ARBA00022692"/>
    </source>
</evidence>
<dbReference type="SUPFAM" id="SSF161098">
    <property type="entry name" value="MetI-like"/>
    <property type="match status" value="1"/>
</dbReference>
<name>A0A921G2I0_SPOPS</name>
<dbReference type="PANTHER" id="PTHR30465:SF93">
    <property type="entry name" value="OLIGOPEPTIDE TRANSPORT SYSTEM PERMEASE PROTEIN OPPB"/>
    <property type="match status" value="1"/>
</dbReference>
<feature type="transmembrane region" description="Helical" evidence="7">
    <location>
        <begin position="230"/>
        <end position="252"/>
    </location>
</feature>
<feature type="domain" description="ABC transmembrane type-1" evidence="8">
    <location>
        <begin position="94"/>
        <end position="295"/>
    </location>
</feature>
<dbReference type="AlphaFoldDB" id="A0A921G2I0"/>
<dbReference type="InterPro" id="IPR045621">
    <property type="entry name" value="BPD_transp_1_N"/>
</dbReference>
<feature type="transmembrane region" description="Helical" evidence="7">
    <location>
        <begin position="169"/>
        <end position="188"/>
    </location>
</feature>
<dbReference type="PROSITE" id="PS50928">
    <property type="entry name" value="ABC_TM1"/>
    <property type="match status" value="1"/>
</dbReference>